<dbReference type="SMART" id="SM01142">
    <property type="entry name" value="DSHCT"/>
    <property type="match status" value="1"/>
</dbReference>
<proteinExistence type="predicted"/>
<dbReference type="SUPFAM" id="SSF52540">
    <property type="entry name" value="P-loop containing nucleoside triphosphate hydrolases"/>
    <property type="match status" value="1"/>
</dbReference>
<evidence type="ECO:0000259" key="9">
    <source>
        <dbReference type="PROSITE" id="PS51194"/>
    </source>
</evidence>
<evidence type="ECO:0000313" key="10">
    <source>
        <dbReference type="EMBL" id="CAD8866018.1"/>
    </source>
</evidence>
<evidence type="ECO:0000256" key="4">
    <source>
        <dbReference type="ARBA" id="ARBA00022806"/>
    </source>
</evidence>
<dbReference type="GO" id="GO:0003724">
    <property type="term" value="F:RNA helicase activity"/>
    <property type="evidence" value="ECO:0007669"/>
    <property type="project" value="InterPro"/>
</dbReference>
<comment type="subcellular location">
    <subcellularLocation>
        <location evidence="1">Nucleus</location>
    </subcellularLocation>
</comment>
<feature type="domain" description="Helicase C-terminal" evidence="9">
    <location>
        <begin position="355"/>
        <end position="553"/>
    </location>
</feature>
<evidence type="ECO:0000259" key="8">
    <source>
        <dbReference type="PROSITE" id="PS51192"/>
    </source>
</evidence>
<keyword evidence="3" id="KW-0378">Hydrolase</keyword>
<dbReference type="AlphaFoldDB" id="A0A7S1AV33"/>
<evidence type="ECO:0000256" key="3">
    <source>
        <dbReference type="ARBA" id="ARBA00022801"/>
    </source>
</evidence>
<dbReference type="InterPro" id="IPR027417">
    <property type="entry name" value="P-loop_NTPase"/>
</dbReference>
<organism evidence="10">
    <name type="scientific">Noctiluca scintillans</name>
    <name type="common">Sea sparkle</name>
    <name type="synonym">Red tide dinoflagellate</name>
    <dbReference type="NCBI Taxonomy" id="2966"/>
    <lineage>
        <taxon>Eukaryota</taxon>
        <taxon>Sar</taxon>
        <taxon>Alveolata</taxon>
        <taxon>Dinophyceae</taxon>
        <taxon>Noctilucales</taxon>
        <taxon>Noctilucaceae</taxon>
        <taxon>Noctiluca</taxon>
    </lineage>
</organism>
<evidence type="ECO:0000256" key="5">
    <source>
        <dbReference type="ARBA" id="ARBA00022840"/>
    </source>
</evidence>
<dbReference type="Pfam" id="PF08148">
    <property type="entry name" value="DSHCT"/>
    <property type="match status" value="1"/>
</dbReference>
<protein>
    <recommendedName>
        <fullName evidence="11">Superkiller viralicidic activity 2-like 2</fullName>
    </recommendedName>
</protein>
<dbReference type="Pfam" id="PF00271">
    <property type="entry name" value="Helicase_C"/>
    <property type="match status" value="1"/>
</dbReference>
<dbReference type="GO" id="GO:0000460">
    <property type="term" value="P:maturation of 5.8S rRNA"/>
    <property type="evidence" value="ECO:0007669"/>
    <property type="project" value="TreeGrafter"/>
</dbReference>
<dbReference type="GO" id="GO:0005634">
    <property type="term" value="C:nucleus"/>
    <property type="evidence" value="ECO:0007669"/>
    <property type="project" value="UniProtKB-SubCell"/>
</dbReference>
<dbReference type="GO" id="GO:0006401">
    <property type="term" value="P:RNA catabolic process"/>
    <property type="evidence" value="ECO:0007669"/>
    <property type="project" value="InterPro"/>
</dbReference>
<accession>A0A7S1AV33</accession>
<feature type="compositionally biased region" description="Basic and acidic residues" evidence="7">
    <location>
        <begin position="43"/>
        <end position="57"/>
    </location>
</feature>
<gene>
    <name evidence="10" type="ORF">NSCI0253_LOCUS40373</name>
</gene>
<keyword evidence="4" id="KW-0347">Helicase</keyword>
<dbReference type="GO" id="GO:0003723">
    <property type="term" value="F:RNA binding"/>
    <property type="evidence" value="ECO:0007669"/>
    <property type="project" value="InterPro"/>
</dbReference>
<sequence length="1038" mass="117342">MDDLFSVFSESTGFGDVDLVRDAEKIQENLTPKGPASGKKRKASTDKVASEAKSRAVAEVDEPLALPRNELAIELSHEQVETPPDSGCTHEVVRPGEDPGARALQDTSALPAAKKYNFNLDVFQQQAVSCLEKHETVLVSAHTSAGKTAVAEYAIAMALRDKQRIIYTSPIKALSNQKYRDLQDEFKDVGLMTGDVTINPQASCIVMTTEILRSMLYRGSEVTREMAWVVFDEIHYMRDRDRGVVWEEAIILLPDTVRLVFLSATIPNSREFAEWICRIKHQPCHVIYTEKRPVPLQHYLFPGGGDGVYMVVDEKGNFREDNFHRALAALQNSADAQGTESKKVKVRRGRASAGDLEKIVKMCSDRSYLPLIVFSFSRKECEANAVALKKMDVTDDEEKKLIDEVFNNAIMTLGDDDRDLPQVQSMLPLLRRGLGIHHGGLLPMLKEVVEILFQESLIKVLFSTETFAMGINMPAKTVVFTNTRKWDGVEYRMLLSGEYIQMSGRAGRRGKDDRGLTIIMFDAKVEPEVAKNMFLGSSTKISSAFHLGYNMLLNLLRVEGADPDYMIQRSFHQFQKDKVSVEIQEQKRDVQSELASIEDLRTVVKDGAEYAFSVEETVADYYYIVKELERKREERRQIVILPDNIAQFLNPGRLLHLRDDVDWGWGILISAVLQDVVETDPAAENEETRRWMLEMFFPCEPGSFEKKAPCPPKSDKAVGQFLSMYLPSVQKISKIRSSMPTGDPRTEDNKRALLKTLTIIKNHKKFTDGIPEIDPVSEMHIEGEEIRAVEASLKDLEAKRVANSLFGNEKLEAYCEAFGRKVKLRTTVQDLDKQINQHKFMVMGDDLRAMRRVLRRLEFVDKEGVVLLKGRMACEITSGDEILMSEIVFQNVFAEMDANSIIALCSCLVFDEKSEDPSTSNLEMMKAFDTIKSIARNVAEIMVESKLPIDVEEYVSKLKPQLMDVVLAWLEGKKFHEIMAKSNLFEGSVVRVIRRLEELVRELATAAKIIGNQELEKKLNEGRGRLKRGIIFAASLYL</sequence>
<evidence type="ECO:0008006" key="11">
    <source>
        <dbReference type="Google" id="ProtNLM"/>
    </source>
</evidence>
<dbReference type="PIRSF" id="PIRSF005198">
    <property type="entry name" value="Antiviral_helicase_SKI2"/>
    <property type="match status" value="1"/>
</dbReference>
<dbReference type="InterPro" id="IPR048392">
    <property type="entry name" value="MTR4-like_stalk"/>
</dbReference>
<dbReference type="SMART" id="SM00490">
    <property type="entry name" value="HELICc"/>
    <property type="match status" value="1"/>
</dbReference>
<dbReference type="FunFam" id="3.40.50.300:FF:000141">
    <property type="entry name" value="ATP-dependent RNA helicase DOB1"/>
    <property type="match status" value="1"/>
</dbReference>
<dbReference type="Gene3D" id="1.10.3380.30">
    <property type="match status" value="1"/>
</dbReference>
<dbReference type="GO" id="GO:0005524">
    <property type="term" value="F:ATP binding"/>
    <property type="evidence" value="ECO:0007669"/>
    <property type="project" value="UniProtKB-KW"/>
</dbReference>
<dbReference type="SMART" id="SM00487">
    <property type="entry name" value="DEXDc"/>
    <property type="match status" value="1"/>
</dbReference>
<dbReference type="PROSITE" id="PS51192">
    <property type="entry name" value="HELICASE_ATP_BIND_1"/>
    <property type="match status" value="1"/>
</dbReference>
<dbReference type="GO" id="GO:0016787">
    <property type="term" value="F:hydrolase activity"/>
    <property type="evidence" value="ECO:0007669"/>
    <property type="project" value="UniProtKB-KW"/>
</dbReference>
<dbReference type="Pfam" id="PF21408">
    <property type="entry name" value="MTR4-like_stalk"/>
    <property type="match status" value="1"/>
</dbReference>
<keyword evidence="2" id="KW-0547">Nucleotide-binding</keyword>
<dbReference type="InterPro" id="IPR011545">
    <property type="entry name" value="DEAD/DEAH_box_helicase_dom"/>
</dbReference>
<dbReference type="CDD" id="cd18795">
    <property type="entry name" value="SF2_C_Ski2"/>
    <property type="match status" value="1"/>
</dbReference>
<dbReference type="InterPro" id="IPR025696">
    <property type="entry name" value="Beta-barrel_MTR4"/>
</dbReference>
<evidence type="ECO:0000256" key="1">
    <source>
        <dbReference type="ARBA" id="ARBA00004123"/>
    </source>
</evidence>
<dbReference type="InterPro" id="IPR050699">
    <property type="entry name" value="RNA-DNA_Helicase"/>
</dbReference>
<dbReference type="InterPro" id="IPR001650">
    <property type="entry name" value="Helicase_C-like"/>
</dbReference>
<feature type="domain" description="Helicase ATP-binding" evidence="8">
    <location>
        <begin position="128"/>
        <end position="284"/>
    </location>
</feature>
<feature type="region of interest" description="Disordered" evidence="7">
    <location>
        <begin position="27"/>
        <end position="57"/>
    </location>
</feature>
<evidence type="ECO:0000256" key="7">
    <source>
        <dbReference type="SAM" id="MobiDB-lite"/>
    </source>
</evidence>
<dbReference type="Gene3D" id="2.40.30.300">
    <property type="match status" value="1"/>
</dbReference>
<evidence type="ECO:0000256" key="2">
    <source>
        <dbReference type="ARBA" id="ARBA00022741"/>
    </source>
</evidence>
<evidence type="ECO:0000256" key="6">
    <source>
        <dbReference type="ARBA" id="ARBA00023242"/>
    </source>
</evidence>
<dbReference type="CDD" id="cd18024">
    <property type="entry name" value="DEXHc_Mtr4-like"/>
    <property type="match status" value="1"/>
</dbReference>
<dbReference type="InterPro" id="IPR016438">
    <property type="entry name" value="SKI2-like"/>
</dbReference>
<reference evidence="10" key="1">
    <citation type="submission" date="2021-01" db="EMBL/GenBank/DDBJ databases">
        <authorList>
            <person name="Corre E."/>
            <person name="Pelletier E."/>
            <person name="Niang G."/>
            <person name="Scheremetjew M."/>
            <person name="Finn R."/>
            <person name="Kale V."/>
            <person name="Holt S."/>
            <person name="Cochrane G."/>
            <person name="Meng A."/>
            <person name="Brown T."/>
            <person name="Cohen L."/>
        </authorList>
    </citation>
    <scope>NUCLEOTIDE SEQUENCE</scope>
</reference>
<dbReference type="Pfam" id="PF13234">
    <property type="entry name" value="MTR4_beta-barrel"/>
    <property type="match status" value="1"/>
</dbReference>
<dbReference type="PANTHER" id="PTHR12131:SF7">
    <property type="entry name" value="EXOSOME RNA HELICASE MTR4"/>
    <property type="match status" value="1"/>
</dbReference>
<dbReference type="InterPro" id="IPR014001">
    <property type="entry name" value="Helicase_ATP-bd"/>
</dbReference>
<dbReference type="Pfam" id="PF00270">
    <property type="entry name" value="DEAD"/>
    <property type="match status" value="1"/>
</dbReference>
<keyword evidence="6" id="KW-0539">Nucleus</keyword>
<keyword evidence="5" id="KW-0067">ATP-binding</keyword>
<name>A0A7S1AV33_NOCSC</name>
<dbReference type="Gene3D" id="3.40.50.300">
    <property type="entry name" value="P-loop containing nucleotide triphosphate hydrolases"/>
    <property type="match status" value="2"/>
</dbReference>
<dbReference type="FunFam" id="3.40.50.300:FF:000083">
    <property type="entry name" value="ATP-dependent RNA helicase DOB1"/>
    <property type="match status" value="1"/>
</dbReference>
<dbReference type="PROSITE" id="PS51194">
    <property type="entry name" value="HELICASE_CTER"/>
    <property type="match status" value="1"/>
</dbReference>
<dbReference type="InterPro" id="IPR012961">
    <property type="entry name" value="Ski2/MTR4_C"/>
</dbReference>
<dbReference type="EMBL" id="HBFQ01056885">
    <property type="protein sequence ID" value="CAD8866018.1"/>
    <property type="molecule type" value="Transcribed_RNA"/>
</dbReference>
<dbReference type="PANTHER" id="PTHR12131">
    <property type="entry name" value="ATP-DEPENDENT RNA AND DNA HELICASE"/>
    <property type="match status" value="1"/>
</dbReference>